<keyword evidence="2" id="KW-1185">Reference proteome</keyword>
<dbReference type="SUPFAM" id="SSF52540">
    <property type="entry name" value="P-loop containing nucleoside triphosphate hydrolases"/>
    <property type="match status" value="1"/>
</dbReference>
<dbReference type="eggNOG" id="KOG0922">
    <property type="taxonomic scope" value="Eukaryota"/>
</dbReference>
<dbReference type="PANTHER" id="PTHR18934">
    <property type="entry name" value="ATP-DEPENDENT RNA HELICASE"/>
    <property type="match status" value="1"/>
</dbReference>
<keyword evidence="1" id="KW-0378">Hydrolase</keyword>
<dbReference type="PANTHER" id="PTHR18934:SF85">
    <property type="entry name" value="ATP-DEPENDENT RNA HELICASE DHX8"/>
    <property type="match status" value="1"/>
</dbReference>
<evidence type="ECO:0000313" key="2">
    <source>
        <dbReference type="Proteomes" id="UP000028990"/>
    </source>
</evidence>
<dbReference type="Proteomes" id="UP000028990">
    <property type="component" value="Unassembled WGS sequence"/>
</dbReference>
<dbReference type="GO" id="GO:0003723">
    <property type="term" value="F:RNA binding"/>
    <property type="evidence" value="ECO:0007669"/>
    <property type="project" value="TreeGrafter"/>
</dbReference>
<evidence type="ECO:0000313" key="1">
    <source>
        <dbReference type="EMBL" id="KFO38508.1"/>
    </source>
</evidence>
<sequence>CSEEMLTIVSMLSVQSVFYRPQDKQALADQKKAKFHQAQGDHLTLLAVYNSWENNGFSQAWCYDNFLQARSLCRAQDVRKQMLGIMDRHKLDVVSCCKATVHVQKGICSGFFCNVAKKDPQEGYRMLLGQRGVYLHL</sequence>
<accession>A0A091E6V8</accession>
<protein>
    <submittedName>
        <fullName evidence="1">ATP-dependent RNA helicase DHX8</fullName>
    </submittedName>
</protein>
<keyword evidence="1" id="KW-0067">ATP-binding</keyword>
<dbReference type="InterPro" id="IPR027417">
    <property type="entry name" value="P-loop_NTPase"/>
</dbReference>
<keyword evidence="1" id="KW-0547">Nucleotide-binding</keyword>
<dbReference type="GO" id="GO:0000390">
    <property type="term" value="P:spliceosomal complex disassembly"/>
    <property type="evidence" value="ECO:0007669"/>
    <property type="project" value="TreeGrafter"/>
</dbReference>
<dbReference type="Gene3D" id="1.20.120.1080">
    <property type="match status" value="1"/>
</dbReference>
<keyword evidence="1" id="KW-0347">Helicase</keyword>
<dbReference type="Pfam" id="PF21010">
    <property type="entry name" value="HA2_C"/>
    <property type="match status" value="1"/>
</dbReference>
<organism evidence="1 2">
    <name type="scientific">Fukomys damarensis</name>
    <name type="common">Damaraland mole rat</name>
    <name type="synonym">Cryptomys damarensis</name>
    <dbReference type="NCBI Taxonomy" id="885580"/>
    <lineage>
        <taxon>Eukaryota</taxon>
        <taxon>Metazoa</taxon>
        <taxon>Chordata</taxon>
        <taxon>Craniata</taxon>
        <taxon>Vertebrata</taxon>
        <taxon>Euteleostomi</taxon>
        <taxon>Mammalia</taxon>
        <taxon>Eutheria</taxon>
        <taxon>Euarchontoglires</taxon>
        <taxon>Glires</taxon>
        <taxon>Rodentia</taxon>
        <taxon>Hystricomorpha</taxon>
        <taxon>Bathyergidae</taxon>
        <taxon>Fukomys</taxon>
    </lineage>
</organism>
<dbReference type="GO" id="GO:0071013">
    <property type="term" value="C:catalytic step 2 spliceosome"/>
    <property type="evidence" value="ECO:0007669"/>
    <property type="project" value="TreeGrafter"/>
</dbReference>
<dbReference type="EMBL" id="KN118356">
    <property type="protein sequence ID" value="KFO38508.1"/>
    <property type="molecule type" value="Genomic_DNA"/>
</dbReference>
<dbReference type="AlphaFoldDB" id="A0A091E6V8"/>
<proteinExistence type="predicted"/>
<gene>
    <name evidence="1" type="ORF">H920_00087</name>
</gene>
<name>A0A091E6V8_FUKDA</name>
<reference evidence="1 2" key="1">
    <citation type="submission" date="2013-11" db="EMBL/GenBank/DDBJ databases">
        <title>The Damaraland mole rat (Fukomys damarensis) genome and evolution of African mole rats.</title>
        <authorList>
            <person name="Gladyshev V.N."/>
            <person name="Fang X."/>
        </authorList>
    </citation>
    <scope>NUCLEOTIDE SEQUENCE [LARGE SCALE GENOMIC DNA]</scope>
    <source>
        <tissue evidence="1">Liver</tissue>
    </source>
</reference>
<dbReference type="GO" id="GO:0003724">
    <property type="term" value="F:RNA helicase activity"/>
    <property type="evidence" value="ECO:0007669"/>
    <property type="project" value="TreeGrafter"/>
</dbReference>
<feature type="non-terminal residue" evidence="1">
    <location>
        <position position="1"/>
    </location>
</feature>